<dbReference type="Proteomes" id="UP000799764">
    <property type="component" value="Unassembled WGS sequence"/>
</dbReference>
<comment type="caution">
    <text evidence="2">The sequence shown here is derived from an EMBL/GenBank/DDBJ whole genome shotgun (WGS) entry which is preliminary data.</text>
</comment>
<evidence type="ECO:0000256" key="1">
    <source>
        <dbReference type="SAM" id="MobiDB-lite"/>
    </source>
</evidence>
<dbReference type="AlphaFoldDB" id="A0A9P4U9X9"/>
<protein>
    <submittedName>
        <fullName evidence="2">Uncharacterized protein</fullName>
    </submittedName>
</protein>
<feature type="compositionally biased region" description="Low complexity" evidence="1">
    <location>
        <begin position="87"/>
        <end position="105"/>
    </location>
</feature>
<feature type="compositionally biased region" description="Polar residues" evidence="1">
    <location>
        <begin position="114"/>
        <end position="133"/>
    </location>
</feature>
<feature type="compositionally biased region" description="Basic and acidic residues" evidence="1">
    <location>
        <begin position="61"/>
        <end position="72"/>
    </location>
</feature>
<reference evidence="2" key="1">
    <citation type="journal article" date="2020" name="Stud. Mycol.">
        <title>101 Dothideomycetes genomes: a test case for predicting lifestyles and emergence of pathogens.</title>
        <authorList>
            <person name="Haridas S."/>
            <person name="Albert R."/>
            <person name="Binder M."/>
            <person name="Bloem J."/>
            <person name="Labutti K."/>
            <person name="Salamov A."/>
            <person name="Andreopoulos B."/>
            <person name="Baker S."/>
            <person name="Barry K."/>
            <person name="Bills G."/>
            <person name="Bluhm B."/>
            <person name="Cannon C."/>
            <person name="Castanera R."/>
            <person name="Culley D."/>
            <person name="Daum C."/>
            <person name="Ezra D."/>
            <person name="Gonzalez J."/>
            <person name="Henrissat B."/>
            <person name="Kuo A."/>
            <person name="Liang C."/>
            <person name="Lipzen A."/>
            <person name="Lutzoni F."/>
            <person name="Magnuson J."/>
            <person name="Mondo S."/>
            <person name="Nolan M."/>
            <person name="Ohm R."/>
            <person name="Pangilinan J."/>
            <person name="Park H.-J."/>
            <person name="Ramirez L."/>
            <person name="Alfaro M."/>
            <person name="Sun H."/>
            <person name="Tritt A."/>
            <person name="Yoshinaga Y."/>
            <person name="Zwiers L.-H."/>
            <person name="Turgeon B."/>
            <person name="Goodwin S."/>
            <person name="Spatafora J."/>
            <person name="Crous P."/>
            <person name="Grigoriev I."/>
        </authorList>
    </citation>
    <scope>NUCLEOTIDE SEQUENCE</scope>
    <source>
        <strain evidence="2">CBS 690.94</strain>
    </source>
</reference>
<evidence type="ECO:0000313" key="3">
    <source>
        <dbReference type="Proteomes" id="UP000799764"/>
    </source>
</evidence>
<dbReference type="EMBL" id="MU001505">
    <property type="protein sequence ID" value="KAF2441698.1"/>
    <property type="molecule type" value="Genomic_DNA"/>
</dbReference>
<feature type="compositionally biased region" description="Polar residues" evidence="1">
    <location>
        <begin position="44"/>
        <end position="54"/>
    </location>
</feature>
<feature type="compositionally biased region" description="Polar residues" evidence="1">
    <location>
        <begin position="178"/>
        <end position="187"/>
    </location>
</feature>
<evidence type="ECO:0000313" key="2">
    <source>
        <dbReference type="EMBL" id="KAF2441698.1"/>
    </source>
</evidence>
<dbReference type="OrthoDB" id="25818at2759"/>
<sequence>MPSMVHAPLINTGFFKDKTGEHLASAFTAVNGRNSPPSPPPRLNASNGMTTNTLPRPVSRHSPEESKPRMSARDNWSPPRPAVGARQQNGYQNGHQNGHQNGYQNDPQNDHNGHSNGQRNGNSSTSPTLSNHDSPPLSPSKRKRSASTEGDHSQSPPDGAAGPRRHLESHAPTGRGDSPNTIAQVQQLVMDHQHPRTLPPVDRIDADRSWAPYNGYHES</sequence>
<gene>
    <name evidence="2" type="ORF">P171DRAFT_76751</name>
</gene>
<proteinExistence type="predicted"/>
<organism evidence="2 3">
    <name type="scientific">Karstenula rhodostoma CBS 690.94</name>
    <dbReference type="NCBI Taxonomy" id="1392251"/>
    <lineage>
        <taxon>Eukaryota</taxon>
        <taxon>Fungi</taxon>
        <taxon>Dikarya</taxon>
        <taxon>Ascomycota</taxon>
        <taxon>Pezizomycotina</taxon>
        <taxon>Dothideomycetes</taxon>
        <taxon>Pleosporomycetidae</taxon>
        <taxon>Pleosporales</taxon>
        <taxon>Massarineae</taxon>
        <taxon>Didymosphaeriaceae</taxon>
        <taxon>Karstenula</taxon>
    </lineage>
</organism>
<feature type="region of interest" description="Disordered" evidence="1">
    <location>
        <begin position="28"/>
        <end position="219"/>
    </location>
</feature>
<name>A0A9P4U9X9_9PLEO</name>
<accession>A0A9P4U9X9</accession>
<keyword evidence="3" id="KW-1185">Reference proteome</keyword>